<gene>
    <name evidence="1" type="ORF">BCM02_110293</name>
</gene>
<sequence>MIALFDLVREVLLAGAIHGVEHAFELFESS</sequence>
<evidence type="ECO:0000313" key="1">
    <source>
        <dbReference type="EMBL" id="TYP71339.1"/>
    </source>
</evidence>
<protein>
    <submittedName>
        <fullName evidence="1">Uncharacterized protein</fullName>
    </submittedName>
</protein>
<proteinExistence type="predicted"/>
<accession>A0A5S5BWI1</accession>
<dbReference type="Proteomes" id="UP000323257">
    <property type="component" value="Unassembled WGS sequence"/>
</dbReference>
<dbReference type="AlphaFoldDB" id="A0A5S5BWI1"/>
<name>A0A5S5BWI1_9BACL</name>
<dbReference type="EMBL" id="VNHS01000010">
    <property type="protein sequence ID" value="TYP71339.1"/>
    <property type="molecule type" value="Genomic_DNA"/>
</dbReference>
<reference evidence="1 2" key="1">
    <citation type="submission" date="2019-07" db="EMBL/GenBank/DDBJ databases">
        <title>Genomic Encyclopedia of Type Strains, Phase III (KMG-III): the genomes of soil and plant-associated and newly described type strains.</title>
        <authorList>
            <person name="Whitman W."/>
        </authorList>
    </citation>
    <scope>NUCLEOTIDE SEQUENCE [LARGE SCALE GENOMIC DNA]</scope>
    <source>
        <strain evidence="1 2">BL24</strain>
    </source>
</reference>
<comment type="caution">
    <text evidence="1">The sequence shown here is derived from an EMBL/GenBank/DDBJ whole genome shotgun (WGS) entry which is preliminary data.</text>
</comment>
<keyword evidence="2" id="KW-1185">Reference proteome</keyword>
<organism evidence="1 2">
    <name type="scientific">Paenibacillus methanolicus</name>
    <dbReference type="NCBI Taxonomy" id="582686"/>
    <lineage>
        <taxon>Bacteria</taxon>
        <taxon>Bacillati</taxon>
        <taxon>Bacillota</taxon>
        <taxon>Bacilli</taxon>
        <taxon>Bacillales</taxon>
        <taxon>Paenibacillaceae</taxon>
        <taxon>Paenibacillus</taxon>
    </lineage>
</organism>
<evidence type="ECO:0000313" key="2">
    <source>
        <dbReference type="Proteomes" id="UP000323257"/>
    </source>
</evidence>